<protein>
    <submittedName>
        <fullName evidence="3">Uncharacterized protein</fullName>
    </submittedName>
</protein>
<accession>A0A976IL04</accession>
<feature type="region of interest" description="Disordered" evidence="1">
    <location>
        <begin position="1"/>
        <end position="25"/>
    </location>
</feature>
<sequence length="341" mass="36950">MARMPTSMAKNPKPKVEEAKEAAVEATNEMLSQAEEMRQKSDVSERGRRTLEQLQEEAKNLGNYARGKVEHVNDAMHEAAASARESTERTKAAAPSAEDISDTVMDSLKVASEKLSGEISDLGERVQSVKARVAQSMQNAGGKAKDTWQQSAEAAKTAGGKAKDTWYQSTEAVSTTGKNEYCLPLPIDRICARHVAVVGIPLLALVLLMVFRRRYPKKWKASVNKMKDPSKMLARDMPSSDKIKSQLGGVADTVGEKLEYVKQRGSTKMDEVRIISASEAFSCSIDGISSSPWDAAAAAAALLFSNFSAISAESIWSPREPSSRAAFPFSRTFALTLVGAL</sequence>
<dbReference type="RefSeq" id="XP_067823238.1">
    <property type="nucleotide sequence ID" value="XM_067961407.1"/>
</dbReference>
<proteinExistence type="predicted"/>
<evidence type="ECO:0000256" key="2">
    <source>
        <dbReference type="SAM" id="Phobius"/>
    </source>
</evidence>
<comment type="caution">
    <text evidence="3">The sequence shown here is derived from an EMBL/GenBank/DDBJ whole genome shotgun (WGS) entry which is preliminary data.</text>
</comment>
<evidence type="ECO:0000313" key="3">
    <source>
        <dbReference type="EMBL" id="TDH73740.1"/>
    </source>
</evidence>
<feature type="compositionally biased region" description="Basic and acidic residues" evidence="1">
    <location>
        <begin position="14"/>
        <end position="23"/>
    </location>
</feature>
<keyword evidence="2" id="KW-0812">Transmembrane</keyword>
<evidence type="ECO:0000256" key="1">
    <source>
        <dbReference type="SAM" id="MobiDB-lite"/>
    </source>
</evidence>
<evidence type="ECO:0000313" key="4">
    <source>
        <dbReference type="Proteomes" id="UP000294530"/>
    </source>
</evidence>
<feature type="transmembrane region" description="Helical" evidence="2">
    <location>
        <begin position="192"/>
        <end position="211"/>
    </location>
</feature>
<keyword evidence="2" id="KW-0472">Membrane</keyword>
<dbReference type="EMBL" id="SHOA02000028">
    <property type="protein sequence ID" value="TDH73740.1"/>
    <property type="molecule type" value="Genomic_DNA"/>
</dbReference>
<keyword evidence="4" id="KW-1185">Reference proteome</keyword>
<dbReference type="OrthoDB" id="167541at2759"/>
<dbReference type="AlphaFoldDB" id="A0A976IL04"/>
<gene>
    <name evidence="3" type="ORF">CCR75_003310</name>
</gene>
<dbReference type="KEGG" id="blac:94347078"/>
<organism evidence="3 4">
    <name type="scientific">Bremia lactucae</name>
    <name type="common">Lettuce downy mildew</name>
    <dbReference type="NCBI Taxonomy" id="4779"/>
    <lineage>
        <taxon>Eukaryota</taxon>
        <taxon>Sar</taxon>
        <taxon>Stramenopiles</taxon>
        <taxon>Oomycota</taxon>
        <taxon>Peronosporomycetes</taxon>
        <taxon>Peronosporales</taxon>
        <taxon>Peronosporaceae</taxon>
        <taxon>Bremia</taxon>
    </lineage>
</organism>
<dbReference type="GeneID" id="94347078"/>
<dbReference type="Proteomes" id="UP000294530">
    <property type="component" value="Unassembled WGS sequence"/>
</dbReference>
<name>A0A976IL04_BRELC</name>
<keyword evidence="2" id="KW-1133">Transmembrane helix</keyword>
<reference evidence="3 4" key="1">
    <citation type="journal article" date="2021" name="Genome Biol.">
        <title>AFLAP: assembly-free linkage analysis pipeline using k-mers from genome sequencing data.</title>
        <authorList>
            <person name="Fletcher K."/>
            <person name="Zhang L."/>
            <person name="Gil J."/>
            <person name="Han R."/>
            <person name="Cavanaugh K."/>
            <person name="Michelmore R."/>
        </authorList>
    </citation>
    <scope>NUCLEOTIDE SEQUENCE [LARGE SCALE GENOMIC DNA]</scope>
    <source>
        <strain evidence="3 4">SF5</strain>
    </source>
</reference>